<evidence type="ECO:0000256" key="6">
    <source>
        <dbReference type="ARBA" id="ARBA00023136"/>
    </source>
</evidence>
<dbReference type="GO" id="GO:0016020">
    <property type="term" value="C:membrane"/>
    <property type="evidence" value="ECO:0007669"/>
    <property type="project" value="UniProtKB-SubCell"/>
</dbReference>
<feature type="domain" description="Trichome birefringence-like N-terminal" evidence="10">
    <location>
        <begin position="980"/>
        <end position="1034"/>
    </location>
</feature>
<keyword evidence="3 8" id="KW-0812">Transmembrane</keyword>
<evidence type="ECO:0000313" key="11">
    <source>
        <dbReference type="EMBL" id="KAF9676944.1"/>
    </source>
</evidence>
<evidence type="ECO:0008006" key="13">
    <source>
        <dbReference type="Google" id="ProtNLM"/>
    </source>
</evidence>
<feature type="domain" description="Trichome birefringence-like C-terminal" evidence="9">
    <location>
        <begin position="655"/>
        <end position="931"/>
    </location>
</feature>
<keyword evidence="5 8" id="KW-1133">Transmembrane helix</keyword>
<evidence type="ECO:0000256" key="5">
    <source>
        <dbReference type="ARBA" id="ARBA00022989"/>
    </source>
</evidence>
<organism evidence="11 12">
    <name type="scientific">Salix dunnii</name>
    <dbReference type="NCBI Taxonomy" id="1413687"/>
    <lineage>
        <taxon>Eukaryota</taxon>
        <taxon>Viridiplantae</taxon>
        <taxon>Streptophyta</taxon>
        <taxon>Embryophyta</taxon>
        <taxon>Tracheophyta</taxon>
        <taxon>Spermatophyta</taxon>
        <taxon>Magnoliopsida</taxon>
        <taxon>eudicotyledons</taxon>
        <taxon>Gunneridae</taxon>
        <taxon>Pentapetalae</taxon>
        <taxon>rosids</taxon>
        <taxon>fabids</taxon>
        <taxon>Malpighiales</taxon>
        <taxon>Salicaceae</taxon>
        <taxon>Saliceae</taxon>
        <taxon>Salix</taxon>
    </lineage>
</organism>
<sequence length="1327" mass="153792">MQTSRRKSPLLSSVTVAMKHRKNNNLSVFVVVSSVFIFGVFMYNEDVKSIAEFPFSWPKSQEIQEEPLKGTTPVQETLRKDRELPASVGSRTSLEEPQVDQEFEDNQESDRLKSSGSKEDEEKIELPIIEEDDVDVELPPEECDLFTGQWVFDNETRPLYKEDECEFLTAQVTCMRNGRKDSLYQNWKWQPRDCSLPKFKPRLLLNKIRNKRLMFVGDSLNRNQWESMICFVQSVIPPGRKSLNKTGSLAVFRIEDYNATVEFYWAPFLVESNSDDPNMHSILNRIIMPESIDKHGVNWKNVDYLIFNTYIWWMNTFSMKVLRGSFDEGSTEYDEIERPVAYRRVLDTWSKWVEKNVDPNRTTVFFSSMSPLHIKSLDWENPDGIKCAKETTPILNASMPLNVGTDRRLFVAAANITGSMKVPVHFLNITKLSEYRKDAHTSVHTIRQGKMLTPEQQADPATYADCIHWCLPGLPDTWNEFIYTRKWVFDKKRNSVSFSLGKGDTMKDGGGLRSQSCNYPSVLVIFTFSMVACAIFNENFVPLPFFPRFKGILQEYPGVQENSKIADVRPSAKDTKENVNMELVSVEGDHENEEVVLRRKECDIFLGKWVLDNLTHPLYKEEDCEFLTDSMTCIKNGRKDSMYQNWRWQPRDCSLPKFKATLLLEKLRGKRLMFVGDSLNHQQWESMICLVQSVIPPNKKSLSSSSSFHSVFKIEDYNASIEFYWAPFLVESNSDAVSNRNGQSDRIIMPESISKHGENWKNVDYLIFNTYIWWLTSIYTKHNQEADSLLVELWKRRGGSFVEGPLEYDEVELPIAYERVLRTWAKWVEENVDPSHSSVFFSSMSPTHVRNLDWDNPDGIKCSNETKPILNKSKPLDVGTNRQLFAIAVNVTRSMKVPVNFLNVTTLSEYRKDAHTSIYTAIEGKLLSPEQKSDPLNELTNLGSVPSHLKSDKSHHRTERKQEDKEVFVSAKQLRSKPKESCDIFTGKWVFDNKTHPLYREDECPYIQGWLSCTKNGRPDTMYQSWRWQPEGCSLPKFNAKLFLEKLRGKRLMFVGDSIHQNQWMSLVCLVQSAISPGKKRTSFSTYSNRFIIEEYNATIESYWAPFLVKSNGDPPKMRTGASNISIISDSISKKGQKNWKKTNYLIFDTYAWWMKHPTVRLIRGPFDKRSKNYDEIEAHVAYERSLRTWAKWVDEHIDPNRTKVFFSSMAPQHVRALDWNNPNASMCERETTPILNMSIPLEGSNDHKYFEIAEKVIHSMKTPIKFLNITTLSEYRKDAHPSIYNKVPSPEQKANPAKYSDCIHWCVPGLPDTWNELLYASITNQY</sequence>
<reference evidence="11 12" key="1">
    <citation type="submission" date="2020-10" db="EMBL/GenBank/DDBJ databases">
        <title>Plant Genome Project.</title>
        <authorList>
            <person name="Zhang R.-G."/>
        </authorList>
    </citation>
    <scope>NUCLEOTIDE SEQUENCE [LARGE SCALE GENOMIC DNA]</scope>
    <source>
        <strain evidence="11">FAFU-HL-1</strain>
        <tissue evidence="11">Leaf</tissue>
    </source>
</reference>
<name>A0A835JX46_9ROSI</name>
<feature type="domain" description="Trichome birefringence-like N-terminal" evidence="10">
    <location>
        <begin position="141"/>
        <end position="195"/>
    </location>
</feature>
<dbReference type="PANTHER" id="PTHR32285:SF10">
    <property type="entry name" value="XYLAN O-ACETYLTRANSFERASE 1"/>
    <property type="match status" value="1"/>
</dbReference>
<dbReference type="GO" id="GO:0005794">
    <property type="term" value="C:Golgi apparatus"/>
    <property type="evidence" value="ECO:0007669"/>
    <property type="project" value="TreeGrafter"/>
</dbReference>
<feature type="domain" description="Trichome birefringence-like C-terminal" evidence="9">
    <location>
        <begin position="196"/>
        <end position="484"/>
    </location>
</feature>
<proteinExistence type="inferred from homology"/>
<dbReference type="InterPro" id="IPR025846">
    <property type="entry name" value="TBL_N"/>
</dbReference>
<evidence type="ECO:0000256" key="2">
    <source>
        <dbReference type="ARBA" id="ARBA00007727"/>
    </source>
</evidence>
<comment type="subcellular location">
    <subcellularLocation>
        <location evidence="1">Membrane</location>
        <topology evidence="1">Single-pass membrane protein</topology>
    </subcellularLocation>
</comment>
<evidence type="ECO:0000256" key="8">
    <source>
        <dbReference type="SAM" id="Phobius"/>
    </source>
</evidence>
<keyword evidence="12" id="KW-1185">Reference proteome</keyword>
<evidence type="ECO:0000256" key="4">
    <source>
        <dbReference type="ARBA" id="ARBA00022968"/>
    </source>
</evidence>
<dbReference type="PANTHER" id="PTHR32285">
    <property type="entry name" value="PROTEIN TRICHOME BIREFRINGENCE-LIKE 9-RELATED"/>
    <property type="match status" value="1"/>
</dbReference>
<evidence type="ECO:0000313" key="12">
    <source>
        <dbReference type="Proteomes" id="UP000657918"/>
    </source>
</evidence>
<evidence type="ECO:0000259" key="9">
    <source>
        <dbReference type="Pfam" id="PF13839"/>
    </source>
</evidence>
<protein>
    <recommendedName>
        <fullName evidence="13">Trichome birefringence-like N-terminal domain-containing protein</fullName>
    </recommendedName>
</protein>
<comment type="similarity">
    <text evidence="2">Belongs to the PC-esterase family. TBL subfamily.</text>
</comment>
<feature type="transmembrane region" description="Helical" evidence="8">
    <location>
        <begin position="26"/>
        <end position="43"/>
    </location>
</feature>
<accession>A0A835JX46</accession>
<dbReference type="InterPro" id="IPR026057">
    <property type="entry name" value="TBL_C"/>
</dbReference>
<keyword evidence="6 8" id="KW-0472">Membrane</keyword>
<feature type="region of interest" description="Disordered" evidence="7">
    <location>
        <begin position="64"/>
        <end position="124"/>
    </location>
</feature>
<dbReference type="EMBL" id="JADGMS010000008">
    <property type="protein sequence ID" value="KAF9676944.1"/>
    <property type="molecule type" value="Genomic_DNA"/>
</dbReference>
<feature type="compositionally biased region" description="Basic and acidic residues" evidence="7">
    <location>
        <begin position="108"/>
        <end position="124"/>
    </location>
</feature>
<feature type="domain" description="Trichome birefringence-like C-terminal" evidence="9">
    <location>
        <begin position="1035"/>
        <end position="1321"/>
    </location>
</feature>
<feature type="compositionally biased region" description="Acidic residues" evidence="7">
    <location>
        <begin position="97"/>
        <end position="107"/>
    </location>
</feature>
<gene>
    <name evidence="11" type="ORF">SADUNF_Sadunf08G0055900</name>
</gene>
<feature type="domain" description="Trichome birefringence-like N-terminal" evidence="10">
    <location>
        <begin position="600"/>
        <end position="654"/>
    </location>
</feature>
<feature type="region of interest" description="Disordered" evidence="7">
    <location>
        <begin position="932"/>
        <end position="965"/>
    </location>
</feature>
<comment type="caution">
    <text evidence="11">The sequence shown here is derived from an EMBL/GenBank/DDBJ whole genome shotgun (WGS) entry which is preliminary data.</text>
</comment>
<dbReference type="Proteomes" id="UP000657918">
    <property type="component" value="Chromosome 8"/>
</dbReference>
<evidence type="ECO:0000256" key="3">
    <source>
        <dbReference type="ARBA" id="ARBA00022692"/>
    </source>
</evidence>
<dbReference type="OrthoDB" id="1932925at2759"/>
<evidence type="ECO:0000256" key="7">
    <source>
        <dbReference type="SAM" id="MobiDB-lite"/>
    </source>
</evidence>
<keyword evidence="4" id="KW-0735">Signal-anchor</keyword>
<dbReference type="Pfam" id="PF13839">
    <property type="entry name" value="PC-Esterase"/>
    <property type="match status" value="3"/>
</dbReference>
<evidence type="ECO:0000256" key="1">
    <source>
        <dbReference type="ARBA" id="ARBA00004167"/>
    </source>
</evidence>
<evidence type="ECO:0000259" key="10">
    <source>
        <dbReference type="Pfam" id="PF14416"/>
    </source>
</evidence>
<dbReference type="InterPro" id="IPR029962">
    <property type="entry name" value="TBL"/>
</dbReference>
<dbReference type="Pfam" id="PF14416">
    <property type="entry name" value="PMR5N"/>
    <property type="match status" value="3"/>
</dbReference>
<dbReference type="GO" id="GO:0016413">
    <property type="term" value="F:O-acetyltransferase activity"/>
    <property type="evidence" value="ECO:0007669"/>
    <property type="project" value="InterPro"/>
</dbReference>